<evidence type="ECO:0000313" key="3">
    <source>
        <dbReference type="Proteomes" id="UP000027586"/>
    </source>
</evidence>
<feature type="compositionally biased region" description="Acidic residues" evidence="1">
    <location>
        <begin position="96"/>
        <end position="120"/>
    </location>
</feature>
<proteinExistence type="predicted"/>
<dbReference type="OrthoDB" id="2281054at2759"/>
<accession>A0A068SBI6</accession>
<evidence type="ECO:0000256" key="1">
    <source>
        <dbReference type="SAM" id="MobiDB-lite"/>
    </source>
</evidence>
<feature type="region of interest" description="Disordered" evidence="1">
    <location>
        <begin position="1"/>
        <end position="120"/>
    </location>
</feature>
<dbReference type="Proteomes" id="UP000027586">
    <property type="component" value="Unassembled WGS sequence"/>
</dbReference>
<keyword evidence="3" id="KW-1185">Reference proteome</keyword>
<comment type="caution">
    <text evidence="2">The sequence shown here is derived from an EMBL/GenBank/DDBJ whole genome shotgun (WGS) entry which is preliminary data.</text>
</comment>
<evidence type="ECO:0000313" key="2">
    <source>
        <dbReference type="EMBL" id="CDH59748.1"/>
    </source>
</evidence>
<dbReference type="EMBL" id="CBTN010000074">
    <property type="protein sequence ID" value="CDH59748.1"/>
    <property type="molecule type" value="Genomic_DNA"/>
</dbReference>
<protein>
    <recommendedName>
        <fullName evidence="4">Hyaluronan/mRNA-binding protein domain-containing protein</fullName>
    </recommendedName>
</protein>
<reference evidence="2" key="1">
    <citation type="submission" date="2013-08" db="EMBL/GenBank/DDBJ databases">
        <title>Gene expansion shapes genome architecture in the human pathogen Lichtheimia corymbifera: an evolutionary genomics analysis in the ancient terrestrial Mucorales (Mucoromycotina).</title>
        <authorList>
            <person name="Schwartze V.U."/>
            <person name="Winter S."/>
            <person name="Shelest E."/>
            <person name="Marcet-Houben M."/>
            <person name="Horn F."/>
            <person name="Wehner S."/>
            <person name="Hoffmann K."/>
            <person name="Riege K."/>
            <person name="Sammeth M."/>
            <person name="Nowrousian M."/>
            <person name="Valiante V."/>
            <person name="Linde J."/>
            <person name="Jacobsen I.D."/>
            <person name="Marz M."/>
            <person name="Brakhage A.A."/>
            <person name="Gabaldon T."/>
            <person name="Bocker S."/>
            <person name="Voigt K."/>
        </authorList>
    </citation>
    <scope>NUCLEOTIDE SEQUENCE [LARGE SCALE GENOMIC DNA]</scope>
    <source>
        <strain evidence="2">FSU 9682</strain>
    </source>
</reference>
<dbReference type="VEuPathDB" id="FungiDB:LCOR_10554.1"/>
<organism evidence="2 3">
    <name type="scientific">Lichtheimia corymbifera JMRC:FSU:9682</name>
    <dbReference type="NCBI Taxonomy" id="1263082"/>
    <lineage>
        <taxon>Eukaryota</taxon>
        <taxon>Fungi</taxon>
        <taxon>Fungi incertae sedis</taxon>
        <taxon>Mucoromycota</taxon>
        <taxon>Mucoromycotina</taxon>
        <taxon>Mucoromycetes</taxon>
        <taxon>Mucorales</taxon>
        <taxon>Lichtheimiaceae</taxon>
        <taxon>Lichtheimia</taxon>
    </lineage>
</organism>
<sequence length="120" mass="13382">MSTLLGEENTKLDKLGNTVSAESSEDASPPTKKEQRAAERKAQLGLAASPPDQRRGPDRDEREELRDDRQRRQFDRHGGYGFSNKDKKSKQGWGDPLDDLNADYEMDPADPAADPDEPAQ</sequence>
<gene>
    <name evidence="2" type="ORF">LCOR_10554.1</name>
</gene>
<name>A0A068SBI6_9FUNG</name>
<feature type="compositionally biased region" description="Basic and acidic residues" evidence="1">
    <location>
        <begin position="31"/>
        <end position="42"/>
    </location>
</feature>
<dbReference type="AlphaFoldDB" id="A0A068SBI6"/>
<feature type="compositionally biased region" description="Basic and acidic residues" evidence="1">
    <location>
        <begin position="52"/>
        <end position="78"/>
    </location>
</feature>
<dbReference type="Gene3D" id="6.10.140.1040">
    <property type="match status" value="1"/>
</dbReference>
<evidence type="ECO:0008006" key="4">
    <source>
        <dbReference type="Google" id="ProtNLM"/>
    </source>
</evidence>
<dbReference type="STRING" id="1263082.A0A068SBI6"/>